<dbReference type="AlphaFoldDB" id="A0A176VNQ7"/>
<dbReference type="InterPro" id="IPR046342">
    <property type="entry name" value="CBS_dom_sf"/>
</dbReference>
<evidence type="ECO:0000256" key="1">
    <source>
        <dbReference type="ARBA" id="ARBA00022737"/>
    </source>
</evidence>
<dbReference type="InterPro" id="IPR050511">
    <property type="entry name" value="AMPK_gamma/SDS23_families"/>
</dbReference>
<dbReference type="SUPFAM" id="SSF54631">
    <property type="entry name" value="CBS-domain pair"/>
    <property type="match status" value="1"/>
</dbReference>
<gene>
    <name evidence="6" type="ORF">AXG93_3719s1020</name>
</gene>
<dbReference type="PANTHER" id="PTHR13780:SF128">
    <property type="entry name" value="CBS DOMAIN-CONTAINING PROTEIN"/>
    <property type="match status" value="1"/>
</dbReference>
<dbReference type="Pfam" id="PF00571">
    <property type="entry name" value="CBS"/>
    <property type="match status" value="1"/>
</dbReference>
<feature type="region of interest" description="Disordered" evidence="4">
    <location>
        <begin position="1"/>
        <end position="20"/>
    </location>
</feature>
<evidence type="ECO:0000256" key="3">
    <source>
        <dbReference type="PROSITE-ProRule" id="PRU00703"/>
    </source>
</evidence>
<feature type="region of interest" description="Disordered" evidence="4">
    <location>
        <begin position="384"/>
        <end position="415"/>
    </location>
</feature>
<evidence type="ECO:0000313" key="7">
    <source>
        <dbReference type="Proteomes" id="UP000077202"/>
    </source>
</evidence>
<dbReference type="Gene3D" id="3.10.580.10">
    <property type="entry name" value="CBS-domain"/>
    <property type="match status" value="1"/>
</dbReference>
<dbReference type="GO" id="GO:0005737">
    <property type="term" value="C:cytoplasm"/>
    <property type="evidence" value="ECO:0007669"/>
    <property type="project" value="TreeGrafter"/>
</dbReference>
<keyword evidence="2 3" id="KW-0129">CBS domain</keyword>
<accession>A0A176VNQ7</accession>
<proteinExistence type="predicted"/>
<dbReference type="PROSITE" id="PS51371">
    <property type="entry name" value="CBS"/>
    <property type="match status" value="1"/>
</dbReference>
<sequence>MVLFSKGRRRSYTPSREAEEARPPTAVRSCKAYHARGRARWLVAGADKIIAAFHTLLSFGAEFSQSVELAGKGELALCMGECFQGVEAADLALGKPCLFPLSTTATVAQALKALKYNKDIAVLSVWVERAADELYDKSALPKTGGRAKDRYRCGGLITTLDIICFLACDESMQNPASALNSPLSVLYPSLSQAVEHVHGRTRLCQALDLMLNGVQHLVVPITKRGRKGKPLKIPGPLVATDLPAEDYWWITQEDVLRYLLGCIGVFYPLPMMSLEELGMINTNVLMVDENAEAISALQLIKQASQEMTAVAVVSGYSKDLRESSLGGPRPKLVGDVSTHTMRGCNEMAAVALATLSMKDFLLFVHDSIPPQFLVSKVRSKLNSKALTKSNPPNKNGSTPLRDLTTSACPTTKKASGNTSFDDQFDALSQYSSFDEELSEYSSSDEELSGTLSDPPLELSSLSIGKLKSRTKPFHKGITLITCRPQSSLVAVMAQALAHRVNHVWITDEEGGLVGIVTYTDIIDVLLSQIHSLD</sequence>
<comment type="caution">
    <text evidence="6">The sequence shown here is derived from an EMBL/GenBank/DDBJ whole genome shotgun (WGS) entry which is preliminary data.</text>
</comment>
<name>A0A176VNQ7_MARPO</name>
<dbReference type="EMBL" id="LVLJ01003285">
    <property type="protein sequence ID" value="OAE22023.1"/>
    <property type="molecule type" value="Genomic_DNA"/>
</dbReference>
<keyword evidence="1" id="KW-0677">Repeat</keyword>
<keyword evidence="7" id="KW-1185">Reference proteome</keyword>
<dbReference type="GO" id="GO:0005634">
    <property type="term" value="C:nucleus"/>
    <property type="evidence" value="ECO:0007669"/>
    <property type="project" value="TreeGrafter"/>
</dbReference>
<protein>
    <recommendedName>
        <fullName evidence="5">CBS domain-containing protein</fullName>
    </recommendedName>
</protein>
<organism evidence="6 7">
    <name type="scientific">Marchantia polymorpha subsp. ruderalis</name>
    <dbReference type="NCBI Taxonomy" id="1480154"/>
    <lineage>
        <taxon>Eukaryota</taxon>
        <taxon>Viridiplantae</taxon>
        <taxon>Streptophyta</taxon>
        <taxon>Embryophyta</taxon>
        <taxon>Marchantiophyta</taxon>
        <taxon>Marchantiopsida</taxon>
        <taxon>Marchantiidae</taxon>
        <taxon>Marchantiales</taxon>
        <taxon>Marchantiaceae</taxon>
        <taxon>Marchantia</taxon>
    </lineage>
</organism>
<evidence type="ECO:0000259" key="5">
    <source>
        <dbReference type="PROSITE" id="PS51371"/>
    </source>
</evidence>
<dbReference type="InterPro" id="IPR000644">
    <property type="entry name" value="CBS_dom"/>
</dbReference>
<feature type="domain" description="CBS" evidence="5">
    <location>
        <begin position="473"/>
        <end position="532"/>
    </location>
</feature>
<reference evidence="6" key="1">
    <citation type="submission" date="2016-03" db="EMBL/GenBank/DDBJ databases">
        <title>Mechanisms controlling the formation of the plant cell surface in tip-growing cells are functionally conserved among land plants.</title>
        <authorList>
            <person name="Honkanen S."/>
            <person name="Jones V.A."/>
            <person name="Morieri G."/>
            <person name="Champion C."/>
            <person name="Hetherington A.J."/>
            <person name="Kelly S."/>
            <person name="Saint-Marcoux D."/>
            <person name="Proust H."/>
            <person name="Prescott H."/>
            <person name="Dolan L."/>
        </authorList>
    </citation>
    <scope>NUCLEOTIDE SEQUENCE [LARGE SCALE GENOMIC DNA]</scope>
    <source>
        <tissue evidence="6">Whole gametophyte</tissue>
    </source>
</reference>
<dbReference type="PANTHER" id="PTHR13780">
    <property type="entry name" value="AMP-ACTIVATED PROTEIN KINASE, GAMMA REGULATORY SUBUNIT"/>
    <property type="match status" value="1"/>
</dbReference>
<feature type="compositionally biased region" description="Basic residues" evidence="4">
    <location>
        <begin position="1"/>
        <end position="11"/>
    </location>
</feature>
<dbReference type="Proteomes" id="UP000077202">
    <property type="component" value="Unassembled WGS sequence"/>
</dbReference>
<dbReference type="SMART" id="SM00116">
    <property type="entry name" value="CBS"/>
    <property type="match status" value="1"/>
</dbReference>
<evidence type="ECO:0000256" key="2">
    <source>
        <dbReference type="ARBA" id="ARBA00023122"/>
    </source>
</evidence>
<evidence type="ECO:0000313" key="6">
    <source>
        <dbReference type="EMBL" id="OAE22023.1"/>
    </source>
</evidence>
<evidence type="ECO:0000256" key="4">
    <source>
        <dbReference type="SAM" id="MobiDB-lite"/>
    </source>
</evidence>